<dbReference type="Gene3D" id="3.80.10.10">
    <property type="entry name" value="Ribonuclease Inhibitor"/>
    <property type="match status" value="1"/>
</dbReference>
<dbReference type="PANTHER" id="PTHR48063:SF101">
    <property type="entry name" value="LRR RECEPTOR-LIKE SERINE_THREONINE-PROTEIN KINASE FLS2"/>
    <property type="match status" value="1"/>
</dbReference>
<keyword evidence="9" id="KW-0325">Glycoprotein</keyword>
<protein>
    <submittedName>
        <fullName evidence="10">Uncharacterized protein</fullName>
    </submittedName>
</protein>
<evidence type="ECO:0000313" key="10">
    <source>
        <dbReference type="EMBL" id="CAH2049294.1"/>
    </source>
</evidence>
<comment type="subcellular location">
    <subcellularLocation>
        <location evidence="1">Membrane</location>
        <topology evidence="1">Single-pass type I membrane protein</topology>
    </subcellularLocation>
</comment>
<evidence type="ECO:0000256" key="3">
    <source>
        <dbReference type="ARBA" id="ARBA00022692"/>
    </source>
</evidence>
<keyword evidence="8" id="KW-0675">Receptor</keyword>
<keyword evidence="4" id="KW-0732">Signal</keyword>
<dbReference type="GO" id="GO:0016020">
    <property type="term" value="C:membrane"/>
    <property type="evidence" value="ECO:0007669"/>
    <property type="project" value="UniProtKB-SubCell"/>
</dbReference>
<evidence type="ECO:0000313" key="11">
    <source>
        <dbReference type="Proteomes" id="UP000836841"/>
    </source>
</evidence>
<dbReference type="FunFam" id="3.80.10.10:FF:000383">
    <property type="entry name" value="Leucine-rich repeat receptor protein kinase EMS1"/>
    <property type="match status" value="1"/>
</dbReference>
<evidence type="ECO:0000256" key="2">
    <source>
        <dbReference type="ARBA" id="ARBA00022614"/>
    </source>
</evidence>
<organism evidence="10 11">
    <name type="scientific">Thlaspi arvense</name>
    <name type="common">Field penny-cress</name>
    <dbReference type="NCBI Taxonomy" id="13288"/>
    <lineage>
        <taxon>Eukaryota</taxon>
        <taxon>Viridiplantae</taxon>
        <taxon>Streptophyta</taxon>
        <taxon>Embryophyta</taxon>
        <taxon>Tracheophyta</taxon>
        <taxon>Spermatophyta</taxon>
        <taxon>Magnoliopsida</taxon>
        <taxon>eudicotyledons</taxon>
        <taxon>Gunneridae</taxon>
        <taxon>Pentapetalae</taxon>
        <taxon>rosids</taxon>
        <taxon>malvids</taxon>
        <taxon>Brassicales</taxon>
        <taxon>Brassicaceae</taxon>
        <taxon>Thlaspideae</taxon>
        <taxon>Thlaspi</taxon>
    </lineage>
</organism>
<keyword evidence="6" id="KW-1133">Transmembrane helix</keyword>
<evidence type="ECO:0000256" key="4">
    <source>
        <dbReference type="ARBA" id="ARBA00022729"/>
    </source>
</evidence>
<reference evidence="10 11" key="1">
    <citation type="submission" date="2022-03" db="EMBL/GenBank/DDBJ databases">
        <authorList>
            <person name="Nunn A."/>
            <person name="Chopra R."/>
            <person name="Nunn A."/>
            <person name="Contreras Garrido A."/>
        </authorList>
    </citation>
    <scope>NUCLEOTIDE SEQUENCE [LARGE SCALE GENOMIC DNA]</scope>
</reference>
<dbReference type="Proteomes" id="UP000836841">
    <property type="component" value="Unassembled WGS sequence"/>
</dbReference>
<evidence type="ECO:0000256" key="9">
    <source>
        <dbReference type="ARBA" id="ARBA00023180"/>
    </source>
</evidence>
<dbReference type="EMBL" id="CAJVSB020000277">
    <property type="protein sequence ID" value="CAH2049294.1"/>
    <property type="molecule type" value="Genomic_DNA"/>
</dbReference>
<dbReference type="InterPro" id="IPR046956">
    <property type="entry name" value="RLP23-like"/>
</dbReference>
<comment type="caution">
    <text evidence="10">The sequence shown here is derived from an EMBL/GenBank/DDBJ whole genome shotgun (WGS) entry which is preliminary data.</text>
</comment>
<evidence type="ECO:0000256" key="8">
    <source>
        <dbReference type="ARBA" id="ARBA00023170"/>
    </source>
</evidence>
<proteinExistence type="predicted"/>
<evidence type="ECO:0000256" key="6">
    <source>
        <dbReference type="ARBA" id="ARBA00022989"/>
    </source>
</evidence>
<sequence length="214" mass="23362">MHSLEAYLEAFATLPPSKYWNHATLPPPNIATMPQCLGNFSAMAKKEGSIGTIFCVYSYMHVENVDFEATYMANGSITWKGRLADFGKNLGLLKVIDLSSNNLSGRISTQMTSLFGLVALNLSRNHLTGTIPTTEGDTSQRQALDFSRNKLSGKIPSTLVNLNFLQFLDLSKSNNNLFGKVPSSTQLESFNAFSNDPMLCGPLLGDKCQGDEPP</sequence>
<keyword evidence="11" id="KW-1185">Reference proteome</keyword>
<dbReference type="InterPro" id="IPR001611">
    <property type="entry name" value="Leu-rich_rpt"/>
</dbReference>
<evidence type="ECO:0000256" key="7">
    <source>
        <dbReference type="ARBA" id="ARBA00023136"/>
    </source>
</evidence>
<keyword evidence="3" id="KW-0812">Transmembrane</keyword>
<gene>
    <name evidence="10" type="ORF">TAV2_LOCUS8257</name>
</gene>
<keyword evidence="2" id="KW-0433">Leucine-rich repeat</keyword>
<dbReference type="Pfam" id="PF00560">
    <property type="entry name" value="LRR_1"/>
    <property type="match status" value="3"/>
</dbReference>
<accession>A0AAU9RT78</accession>
<dbReference type="PANTHER" id="PTHR48063">
    <property type="entry name" value="LRR RECEPTOR-LIKE KINASE"/>
    <property type="match status" value="1"/>
</dbReference>
<dbReference type="SUPFAM" id="SSF52058">
    <property type="entry name" value="L domain-like"/>
    <property type="match status" value="1"/>
</dbReference>
<keyword evidence="5" id="KW-0677">Repeat</keyword>
<keyword evidence="7" id="KW-0472">Membrane</keyword>
<dbReference type="AlphaFoldDB" id="A0AAU9RT78"/>
<dbReference type="InterPro" id="IPR032675">
    <property type="entry name" value="LRR_dom_sf"/>
</dbReference>
<name>A0AAU9RT78_THLAR</name>
<evidence type="ECO:0000256" key="1">
    <source>
        <dbReference type="ARBA" id="ARBA00004479"/>
    </source>
</evidence>
<evidence type="ECO:0000256" key="5">
    <source>
        <dbReference type="ARBA" id="ARBA00022737"/>
    </source>
</evidence>